<dbReference type="EMBL" id="JAEANY010000002">
    <property type="protein sequence ID" value="MBH5322565.1"/>
    <property type="molecule type" value="Genomic_DNA"/>
</dbReference>
<evidence type="ECO:0000256" key="2">
    <source>
        <dbReference type="SAM" id="Phobius"/>
    </source>
</evidence>
<keyword evidence="2" id="KW-0472">Membrane</keyword>
<dbReference type="RefSeq" id="WP_197921254.1">
    <property type="nucleotide sequence ID" value="NZ_CAWPTA010000007.1"/>
</dbReference>
<keyword evidence="2" id="KW-0812">Transmembrane</keyword>
<reference evidence="3 4" key="1">
    <citation type="submission" date="2020-11" db="EMBL/GenBank/DDBJ databases">
        <title>Erythrobacter sediminis sp. nov., a marine bacterium from a tidal flat of Garorim Bay.</title>
        <authorList>
            <person name="Kim D."/>
            <person name="Yoo Y."/>
            <person name="Kim J.-J."/>
        </authorList>
    </citation>
    <scope>NUCLEOTIDE SEQUENCE [LARGE SCALE GENOMIC DNA]</scope>
    <source>
        <strain evidence="3 4">JGD-13</strain>
    </source>
</reference>
<dbReference type="Pfam" id="PF07332">
    <property type="entry name" value="Phage_holin_3_6"/>
    <property type="match status" value="1"/>
</dbReference>
<protein>
    <submittedName>
        <fullName evidence="3">Phage holin family protein</fullName>
    </submittedName>
</protein>
<organism evidence="3 4">
    <name type="scientific">Aurantiacibacter sediminis</name>
    <dbReference type="NCBI Taxonomy" id="2793064"/>
    <lineage>
        <taxon>Bacteria</taxon>
        <taxon>Pseudomonadati</taxon>
        <taxon>Pseudomonadota</taxon>
        <taxon>Alphaproteobacteria</taxon>
        <taxon>Sphingomonadales</taxon>
        <taxon>Erythrobacteraceae</taxon>
        <taxon>Aurantiacibacter</taxon>
    </lineage>
</organism>
<keyword evidence="2" id="KW-1133">Transmembrane helix</keyword>
<gene>
    <name evidence="3" type="ORF">I5L03_08200</name>
</gene>
<dbReference type="InterPro" id="IPR009937">
    <property type="entry name" value="Phage_holin_3_6"/>
</dbReference>
<name>A0ABS0N3L3_9SPHN</name>
<feature type="region of interest" description="Disordered" evidence="1">
    <location>
        <begin position="1"/>
        <end position="34"/>
    </location>
</feature>
<accession>A0ABS0N3L3</accession>
<evidence type="ECO:0000313" key="3">
    <source>
        <dbReference type="EMBL" id="MBH5322565.1"/>
    </source>
</evidence>
<sequence>MQVRDEDLTVPPPAQDTKLASELTGDETSPAAASDDVAAARGSLFDDVEALIDDARTYVDAELSYQKTRASFVGNRVKKTIAFGIVAAFFAVLATIGLTVGLIIALTPLVTAWGATAIVVLAWLLVAYLLARKAGNAWGEASTAMSSPSEEKING</sequence>
<evidence type="ECO:0000256" key="1">
    <source>
        <dbReference type="SAM" id="MobiDB-lite"/>
    </source>
</evidence>
<keyword evidence="4" id="KW-1185">Reference proteome</keyword>
<feature type="transmembrane region" description="Helical" evidence="2">
    <location>
        <begin position="81"/>
        <end position="106"/>
    </location>
</feature>
<proteinExistence type="predicted"/>
<feature type="transmembrane region" description="Helical" evidence="2">
    <location>
        <begin position="112"/>
        <end position="131"/>
    </location>
</feature>
<evidence type="ECO:0000313" key="4">
    <source>
        <dbReference type="Proteomes" id="UP000602442"/>
    </source>
</evidence>
<comment type="caution">
    <text evidence="3">The sequence shown here is derived from an EMBL/GenBank/DDBJ whole genome shotgun (WGS) entry which is preliminary data.</text>
</comment>
<dbReference type="Proteomes" id="UP000602442">
    <property type="component" value="Unassembled WGS sequence"/>
</dbReference>